<dbReference type="Proteomes" id="UP000032160">
    <property type="component" value="Chromosome I"/>
</dbReference>
<dbReference type="InterPro" id="IPR051043">
    <property type="entry name" value="Sulfatase_Mod_Factor_Kinase"/>
</dbReference>
<dbReference type="InterPro" id="IPR042095">
    <property type="entry name" value="SUMF_sf"/>
</dbReference>
<dbReference type="EMBL" id="HG966617">
    <property type="protein sequence ID" value="CDO59447.1"/>
    <property type="molecule type" value="Genomic_DNA"/>
</dbReference>
<organism evidence="6 7">
    <name type="scientific">Candidatus Phaeomarinibacter ectocarpi</name>
    <dbReference type="NCBI Taxonomy" id="1458461"/>
    <lineage>
        <taxon>Bacteria</taxon>
        <taxon>Pseudomonadati</taxon>
        <taxon>Pseudomonadota</taxon>
        <taxon>Alphaproteobacteria</taxon>
        <taxon>Hyphomicrobiales</taxon>
        <taxon>Parvibaculaceae</taxon>
        <taxon>Candidatus Phaeomarinibacter</taxon>
    </lineage>
</organism>
<dbReference type="SUPFAM" id="SSF109854">
    <property type="entry name" value="DinB/YfiT-like putative metalloenzymes"/>
    <property type="match status" value="1"/>
</dbReference>
<keyword evidence="7" id="KW-1185">Reference proteome</keyword>
<dbReference type="InterPro" id="IPR017806">
    <property type="entry name" value="EgtB"/>
</dbReference>
<dbReference type="InterPro" id="IPR034660">
    <property type="entry name" value="DinB/YfiT-like"/>
</dbReference>
<dbReference type="Pfam" id="PF12867">
    <property type="entry name" value="DinB_2"/>
    <property type="match status" value="1"/>
</dbReference>
<dbReference type="PANTHER" id="PTHR23150">
    <property type="entry name" value="SULFATASE MODIFYING FACTOR 1, 2"/>
    <property type="match status" value="1"/>
</dbReference>
<sequence length="452" mass="50488">MPSSVSQATASDNIASAGAQRLSRETLLAHFERVRAATESLAAPLTPEDQMLQSMEDASPARWHRAHTTWFFETFVLKPHDPTYQPVDPIYDYLFNSYYQSVGPQYPRPNRGLVSRPSVAEVGTYRSQVDAALLSFAQSTDDDIWQTIAPLIELGLHHEQQHQELLVTDLKHALSFNPMWPAVYPAPQNQSDAAPALGWVDFPGGITMCGHSGDLANDGFAYDCEGPRHQVLLRDYALATRPTTNAEYLEFVRDGGYTDPRWWHAEGWDRAQADQWQAPLYWIQDNTASDTWTTYTLHGRVDVNPHEPVCHISFFEAAAYAAWRSEQGCDVRLPTEFELEHAAAGLEPAGNFAGPQPGQSALHPKSADGEAQLKQVFGDVWEWTQSAYTPYPGFKPVAGAIGEYNGKFMANQMVLRGGSVATAENHMRATYRNFFPAHARWQFSGLRLARDT</sequence>
<dbReference type="SUPFAM" id="SSF56436">
    <property type="entry name" value="C-type lectin-like"/>
    <property type="match status" value="1"/>
</dbReference>
<proteinExistence type="predicted"/>
<dbReference type="RefSeq" id="WP_081826523.1">
    <property type="nucleotide sequence ID" value="NZ_HG966617.1"/>
</dbReference>
<dbReference type="PATRIC" id="fig|1458461.3.peg.1232"/>
<evidence type="ECO:0000256" key="1">
    <source>
        <dbReference type="ARBA" id="ARBA00023002"/>
    </source>
</evidence>
<gene>
    <name evidence="6" type="ORF">BN1012_Phect1233</name>
</gene>
<keyword evidence="2" id="KW-0408">Iron</keyword>
<dbReference type="InterPro" id="IPR024775">
    <property type="entry name" value="DinB-like"/>
</dbReference>
<dbReference type="KEGG" id="pect:BN1012_Phect1233"/>
<dbReference type="HOGENOM" id="CLU_012431_9_0_5"/>
<reference evidence="6 7" key="1">
    <citation type="journal article" date="2014" name="Front. Genet.">
        <title>Genome and metabolic network of "Candidatus Phaeomarinobacter ectocarpi" Ec32, a new candidate genus of Alphaproteobacteria frequently associated with brown algae.</title>
        <authorList>
            <person name="Dittami S.M."/>
            <person name="Barbeyron T."/>
            <person name="Boyen C."/>
            <person name="Cambefort J."/>
            <person name="Collet G."/>
            <person name="Delage L."/>
            <person name="Gobet A."/>
            <person name="Groisillier A."/>
            <person name="Leblanc C."/>
            <person name="Michel G."/>
            <person name="Scornet D."/>
            <person name="Siegel A."/>
            <person name="Tapia J.E."/>
            <person name="Tonon T."/>
        </authorList>
    </citation>
    <scope>NUCLEOTIDE SEQUENCE [LARGE SCALE GENOMIC DNA]</scope>
    <source>
        <strain evidence="6 7">Ec32</strain>
    </source>
</reference>
<evidence type="ECO:0000256" key="2">
    <source>
        <dbReference type="ARBA" id="ARBA00023004"/>
    </source>
</evidence>
<dbReference type="PANTHER" id="PTHR23150:SF36">
    <property type="entry name" value="HERCYNINE OXYGENASE"/>
    <property type="match status" value="1"/>
</dbReference>
<evidence type="ECO:0000313" key="6">
    <source>
        <dbReference type="EMBL" id="CDO59447.1"/>
    </source>
</evidence>
<dbReference type="Pfam" id="PF03781">
    <property type="entry name" value="FGE-sulfatase"/>
    <property type="match status" value="2"/>
</dbReference>
<dbReference type="OrthoDB" id="9768004at2"/>
<evidence type="ECO:0000259" key="5">
    <source>
        <dbReference type="Pfam" id="PF12867"/>
    </source>
</evidence>
<dbReference type="NCBIfam" id="TIGR03440">
    <property type="entry name" value="egtB_TIGR03440"/>
    <property type="match status" value="1"/>
</dbReference>
<feature type="domain" description="Sulfatase-modifying factor enzyme-like" evidence="4">
    <location>
        <begin position="198"/>
        <end position="345"/>
    </location>
</feature>
<dbReference type="STRING" id="1458461.BN1012_Phect1233"/>
<dbReference type="InterPro" id="IPR005532">
    <property type="entry name" value="SUMF_dom"/>
</dbReference>
<feature type="domain" description="DinB-like" evidence="5">
    <location>
        <begin position="30"/>
        <end position="164"/>
    </location>
</feature>
<comment type="pathway">
    <text evidence="3">Amino-acid biosynthesis; ergothioneine biosynthesis.</text>
</comment>
<dbReference type="AlphaFoldDB" id="X5MCQ9"/>
<dbReference type="InterPro" id="IPR016187">
    <property type="entry name" value="CTDL_fold"/>
</dbReference>
<evidence type="ECO:0000256" key="3">
    <source>
        <dbReference type="ARBA" id="ARBA00037882"/>
    </source>
</evidence>
<dbReference type="GO" id="GO:0052699">
    <property type="term" value="P:ergothioneine biosynthetic process"/>
    <property type="evidence" value="ECO:0007669"/>
    <property type="project" value="InterPro"/>
</dbReference>
<name>X5MCQ9_9HYPH</name>
<evidence type="ECO:0000313" key="7">
    <source>
        <dbReference type="Proteomes" id="UP000032160"/>
    </source>
</evidence>
<keyword evidence="1" id="KW-0560">Oxidoreductase</keyword>
<feature type="domain" description="Sulfatase-modifying factor enzyme-like" evidence="4">
    <location>
        <begin position="373"/>
        <end position="450"/>
    </location>
</feature>
<dbReference type="Gene3D" id="3.90.1580.10">
    <property type="entry name" value="paralog of FGE (formylglycine-generating enzyme)"/>
    <property type="match status" value="1"/>
</dbReference>
<accession>X5MCQ9</accession>
<evidence type="ECO:0000259" key="4">
    <source>
        <dbReference type="Pfam" id="PF03781"/>
    </source>
</evidence>
<protein>
    <submittedName>
        <fullName evidence="6">Uncharacterized conserved protein</fullName>
    </submittedName>
</protein>